<keyword evidence="2" id="KW-1185">Reference proteome</keyword>
<evidence type="ECO:0000313" key="2">
    <source>
        <dbReference type="Proteomes" id="UP001344888"/>
    </source>
</evidence>
<dbReference type="Pfam" id="PF19136">
    <property type="entry name" value="DUF5819"/>
    <property type="match status" value="1"/>
</dbReference>
<dbReference type="Proteomes" id="UP001344888">
    <property type="component" value="Unassembled WGS sequence"/>
</dbReference>
<protein>
    <submittedName>
        <fullName evidence="1">DUF5819 family protein</fullName>
    </submittedName>
</protein>
<name>A0AAW9NQ03_9BACL</name>
<dbReference type="AlphaFoldDB" id="A0AAW9NQ03"/>
<proteinExistence type="predicted"/>
<evidence type="ECO:0000313" key="1">
    <source>
        <dbReference type="EMBL" id="MEC1177354.1"/>
    </source>
</evidence>
<dbReference type="EMBL" id="JARSFG010000003">
    <property type="protein sequence ID" value="MEC1177354.1"/>
    <property type="molecule type" value="Genomic_DNA"/>
</dbReference>
<sequence length="220" mass="25712">MWKKIAAIFLCLGFIFHFTITLIYNTPSNPIKAKYNQQINFYMEPLFTQNWKLFAPTPVSTNSQFYVKAKIQSADGVTTTGWLDMLDYMVENNQANRFTPYNRLLRIPRSAYSLRLERDETIQKIISKVHEGKLDQDKYEKLIVNEEKDAQVEMSNKLVNRFAEAHLKSAYPDSDILEFKVLLVETSPVPFSKNGVSDVEIDKQYIEFDWEKPQNIVSMF</sequence>
<comment type="caution">
    <text evidence="1">The sequence shown here is derived from an EMBL/GenBank/DDBJ whole genome shotgun (WGS) entry which is preliminary data.</text>
</comment>
<dbReference type="InterPro" id="IPR043857">
    <property type="entry name" value="DUF5819"/>
</dbReference>
<reference evidence="1 2" key="1">
    <citation type="submission" date="2023-03" db="EMBL/GenBank/DDBJ databases">
        <title>Bacillus Genome Sequencing.</title>
        <authorList>
            <person name="Dunlap C."/>
        </authorList>
    </citation>
    <scope>NUCLEOTIDE SEQUENCE [LARGE SCALE GENOMIC DNA]</scope>
    <source>
        <strain evidence="1 2">B-59205</strain>
    </source>
</reference>
<accession>A0AAW9NQ03</accession>
<gene>
    <name evidence="1" type="ORF">P9B03_02560</name>
</gene>
<dbReference type="RefSeq" id="WP_326121666.1">
    <property type="nucleotide sequence ID" value="NZ_JARSFG010000003.1"/>
</dbReference>
<organism evidence="1 2">
    <name type="scientific">Metasolibacillus meyeri</name>
    <dbReference type="NCBI Taxonomy" id="1071052"/>
    <lineage>
        <taxon>Bacteria</taxon>
        <taxon>Bacillati</taxon>
        <taxon>Bacillota</taxon>
        <taxon>Bacilli</taxon>
        <taxon>Bacillales</taxon>
        <taxon>Caryophanaceae</taxon>
        <taxon>Metasolibacillus</taxon>
    </lineage>
</organism>